<dbReference type="Pfam" id="PF06404">
    <property type="entry name" value="PSK"/>
    <property type="match status" value="1"/>
</dbReference>
<dbReference type="GO" id="GO:0008083">
    <property type="term" value="F:growth factor activity"/>
    <property type="evidence" value="ECO:0007669"/>
    <property type="project" value="UniProtKB-UniRule"/>
</dbReference>
<dbReference type="Proteomes" id="UP000636800">
    <property type="component" value="Chromosome 3"/>
</dbReference>
<dbReference type="GO" id="GO:0008283">
    <property type="term" value="P:cell population proliferation"/>
    <property type="evidence" value="ECO:0007669"/>
    <property type="project" value="UniProtKB-UniRule"/>
</dbReference>
<keyword evidence="5 10" id="KW-0964">Secreted</keyword>
<evidence type="ECO:0000256" key="9">
    <source>
        <dbReference type="ARBA" id="ARBA00023030"/>
    </source>
</evidence>
<evidence type="ECO:0000256" key="2">
    <source>
        <dbReference type="ARBA" id="ARBA00004613"/>
    </source>
</evidence>
<comment type="PTM">
    <text evidence="10">Sulfation is important for activity and for the binding to a putative membrane receptor.</text>
</comment>
<proteinExistence type="inferred from homology"/>
<evidence type="ECO:0000256" key="5">
    <source>
        <dbReference type="ARBA" id="ARBA00022525"/>
    </source>
</evidence>
<dbReference type="GO" id="GO:0005576">
    <property type="term" value="C:extracellular region"/>
    <property type="evidence" value="ECO:0007669"/>
    <property type="project" value="UniProtKB-SubCell"/>
</dbReference>
<name>A0A835RMY7_VANPL</name>
<dbReference type="AlphaFoldDB" id="A0A835RMY7"/>
<keyword evidence="9 10" id="KW-0339">Growth factor</keyword>
<dbReference type="GO" id="GO:0030154">
    <property type="term" value="P:cell differentiation"/>
    <property type="evidence" value="ECO:0007669"/>
    <property type="project" value="UniProtKB-UniRule"/>
</dbReference>
<dbReference type="InterPro" id="IPR009438">
    <property type="entry name" value="Phytosulfokine"/>
</dbReference>
<dbReference type="EMBL" id="JADCNL010000003">
    <property type="protein sequence ID" value="KAG0488897.1"/>
    <property type="molecule type" value="Genomic_DNA"/>
</dbReference>
<sequence>MPSHKHSTALLLAALLLLATTAAQATRPIPATILEQKKEAKTDNLERICEGLGDDEQCLMRRTLEAHIDYIYTEQKNP</sequence>
<evidence type="ECO:0000256" key="1">
    <source>
        <dbReference type="ARBA" id="ARBA00003158"/>
    </source>
</evidence>
<organism evidence="11 12">
    <name type="scientific">Vanilla planifolia</name>
    <name type="common">Vanilla</name>
    <dbReference type="NCBI Taxonomy" id="51239"/>
    <lineage>
        <taxon>Eukaryota</taxon>
        <taxon>Viridiplantae</taxon>
        <taxon>Streptophyta</taxon>
        <taxon>Embryophyta</taxon>
        <taxon>Tracheophyta</taxon>
        <taxon>Spermatophyta</taxon>
        <taxon>Magnoliopsida</taxon>
        <taxon>Liliopsida</taxon>
        <taxon>Asparagales</taxon>
        <taxon>Orchidaceae</taxon>
        <taxon>Vanilloideae</taxon>
        <taxon>Vanilleae</taxon>
        <taxon>Vanilla</taxon>
    </lineage>
</organism>
<comment type="function">
    <text evidence="1 10">Promotes plant cell differentiation, organogenesis and somatic embryogenesis as well as cell proliferation.</text>
</comment>
<dbReference type="OrthoDB" id="10022521at2759"/>
<keyword evidence="12" id="KW-1185">Reference proteome</keyword>
<feature type="chain" id="PRO_5033104642" description="Phytosulfokine" evidence="10">
    <location>
        <begin position="26"/>
        <end position="78"/>
    </location>
</feature>
<reference evidence="11 12" key="1">
    <citation type="journal article" date="2020" name="Nat. Food">
        <title>A phased Vanilla planifolia genome enables genetic improvement of flavour and production.</title>
        <authorList>
            <person name="Hasing T."/>
            <person name="Tang H."/>
            <person name="Brym M."/>
            <person name="Khazi F."/>
            <person name="Huang T."/>
            <person name="Chambers A.H."/>
        </authorList>
    </citation>
    <scope>NUCLEOTIDE SEQUENCE [LARGE SCALE GENOMIC DNA]</scope>
    <source>
        <tissue evidence="11">Leaf</tissue>
    </source>
</reference>
<keyword evidence="4 10" id="KW-0217">Developmental protein</keyword>
<evidence type="ECO:0000256" key="3">
    <source>
        <dbReference type="ARBA" id="ARBA00010781"/>
    </source>
</evidence>
<comment type="PTM">
    <text evidence="10">PSK-alpha is produced by endopeptidase digestion. PSK-beta is produced from PSK-alpha by exopeptidase digestion.</text>
</comment>
<evidence type="ECO:0000256" key="4">
    <source>
        <dbReference type="ARBA" id="ARBA00022473"/>
    </source>
</evidence>
<dbReference type="PANTHER" id="PTHR33285:SF55">
    <property type="entry name" value="PHYTOSULFOKINES 3"/>
    <property type="match status" value="1"/>
</dbReference>
<keyword evidence="6 10" id="KW-0765">Sulfation</keyword>
<keyword evidence="7 10" id="KW-0732">Signal</keyword>
<feature type="signal peptide" evidence="10">
    <location>
        <begin position="1"/>
        <end position="25"/>
    </location>
</feature>
<accession>A0A835RMY7</accession>
<evidence type="ECO:0000256" key="10">
    <source>
        <dbReference type="RuleBase" id="RU368031"/>
    </source>
</evidence>
<protein>
    <recommendedName>
        <fullName evidence="10">Phytosulfokine</fullName>
    </recommendedName>
    <component>
        <recommendedName>
            <fullName evidence="10">Phytosulfokine-alpha</fullName>
            <shortName evidence="10">PSK-alpha</shortName>
            <shortName evidence="10">Phytosulfokine-a</shortName>
        </recommendedName>
    </component>
    <component>
        <recommendedName>
            <fullName evidence="10">Phytosulfokine-beta</fullName>
            <shortName evidence="10">PSK-beta</shortName>
            <shortName evidence="10">Phytosulfokine-b</shortName>
        </recommendedName>
    </component>
</protein>
<comment type="similarity">
    <text evidence="3 10">Belongs to the phytosulfokine family.</text>
</comment>
<dbReference type="PANTHER" id="PTHR33285">
    <property type="entry name" value="PHYTOSULFOKINES 3"/>
    <property type="match status" value="1"/>
</dbReference>
<evidence type="ECO:0000256" key="7">
    <source>
        <dbReference type="ARBA" id="ARBA00022729"/>
    </source>
</evidence>
<comment type="subcellular location">
    <subcellularLocation>
        <location evidence="2 10">Secreted</location>
    </subcellularLocation>
</comment>
<comment type="caution">
    <text evidence="11">The sequence shown here is derived from an EMBL/GenBank/DDBJ whole genome shotgun (WGS) entry which is preliminary data.</text>
</comment>
<evidence type="ECO:0000313" key="11">
    <source>
        <dbReference type="EMBL" id="KAG0488897.1"/>
    </source>
</evidence>
<evidence type="ECO:0000313" key="12">
    <source>
        <dbReference type="Proteomes" id="UP000636800"/>
    </source>
</evidence>
<gene>
    <name evidence="11" type="ORF">HPP92_007708</name>
</gene>
<evidence type="ECO:0000256" key="8">
    <source>
        <dbReference type="ARBA" id="ARBA00022782"/>
    </source>
</evidence>
<keyword evidence="8 10" id="KW-0221">Differentiation</keyword>
<evidence type="ECO:0000256" key="6">
    <source>
        <dbReference type="ARBA" id="ARBA00022641"/>
    </source>
</evidence>